<dbReference type="PANTHER" id="PTHR46211">
    <property type="entry name" value="GLYCEROPHOSPHORYL DIESTER PHOSPHODIESTERASE"/>
    <property type="match status" value="1"/>
</dbReference>
<dbReference type="InterPro" id="IPR030395">
    <property type="entry name" value="GP_PDE_dom"/>
</dbReference>
<protein>
    <recommendedName>
        <fullName evidence="2">GP-PDE domain-containing protein</fullName>
    </recommendedName>
</protein>
<evidence type="ECO:0000313" key="3">
    <source>
        <dbReference type="EMBL" id="GMI23031.1"/>
    </source>
</evidence>
<feature type="region of interest" description="Disordered" evidence="1">
    <location>
        <begin position="88"/>
        <end position="118"/>
    </location>
</feature>
<evidence type="ECO:0000313" key="4">
    <source>
        <dbReference type="Proteomes" id="UP001165065"/>
    </source>
</evidence>
<accession>A0A9W7L311</accession>
<sequence length="364" mass="39720">MSTFASELSAPSTTFPIINAHRGAVYQAVENTLHAFSLAIEQGARSLELDVVRLKSGELVVFHGGGNHENPGEVSQLASHIMDRDTLSSSSDSTFLPFSSSTSSPESSSSYSSSSSTCSFPSTVPESDPLHFKASPPSHATYSEVVPNTLYIEEMTLEQVKRLKFSPTAPGIRSLLSISPPSLSSSSLLQHCETASIPLLTDVLDLCKSTDTHIALELKGTGIEHDCLTMVEESGMIHNVTFSSFHPNKTNLIRRMRCDMSIVKTAKIFDTPLPRDWIEQTRKLKCNEAHICFADSTSQAIELAHRNGIKVMAWFPHPINDSIWSKFTEDAALYAQVAKSGVDVMCVNKPDLLKEVLDGMTAPM</sequence>
<keyword evidence="4" id="KW-1185">Reference proteome</keyword>
<dbReference type="SUPFAM" id="SSF51695">
    <property type="entry name" value="PLC-like phosphodiesterases"/>
    <property type="match status" value="1"/>
</dbReference>
<proteinExistence type="predicted"/>
<dbReference type="GO" id="GO:0008081">
    <property type="term" value="F:phosphoric diester hydrolase activity"/>
    <property type="evidence" value="ECO:0007669"/>
    <property type="project" value="InterPro"/>
</dbReference>
<dbReference type="Gene3D" id="3.20.20.190">
    <property type="entry name" value="Phosphatidylinositol (PI) phosphodiesterase"/>
    <property type="match status" value="1"/>
</dbReference>
<dbReference type="Pfam" id="PF03009">
    <property type="entry name" value="GDPD"/>
    <property type="match status" value="1"/>
</dbReference>
<reference evidence="4" key="1">
    <citation type="journal article" date="2023" name="Commun. Biol.">
        <title>Genome analysis of Parmales, the sister group of diatoms, reveals the evolutionary specialization of diatoms from phago-mixotrophs to photoautotrophs.</title>
        <authorList>
            <person name="Ban H."/>
            <person name="Sato S."/>
            <person name="Yoshikawa S."/>
            <person name="Yamada K."/>
            <person name="Nakamura Y."/>
            <person name="Ichinomiya M."/>
            <person name="Sato N."/>
            <person name="Blanc-Mathieu R."/>
            <person name="Endo H."/>
            <person name="Kuwata A."/>
            <person name="Ogata H."/>
        </authorList>
    </citation>
    <scope>NUCLEOTIDE SEQUENCE [LARGE SCALE GENOMIC DNA]</scope>
</reference>
<dbReference type="PROSITE" id="PS50007">
    <property type="entry name" value="PIPLC_X_DOMAIN"/>
    <property type="match status" value="1"/>
</dbReference>
<feature type="domain" description="GP-PDE" evidence="2">
    <location>
        <begin position="16"/>
        <end position="357"/>
    </location>
</feature>
<dbReference type="AlphaFoldDB" id="A0A9W7L311"/>
<evidence type="ECO:0000256" key="1">
    <source>
        <dbReference type="SAM" id="MobiDB-lite"/>
    </source>
</evidence>
<dbReference type="PANTHER" id="PTHR46211:SF14">
    <property type="entry name" value="GLYCEROPHOSPHODIESTER PHOSPHODIESTERASE"/>
    <property type="match status" value="1"/>
</dbReference>
<gene>
    <name evidence="3" type="ORF">TrCOL_g8121</name>
</gene>
<evidence type="ECO:0000259" key="2">
    <source>
        <dbReference type="PROSITE" id="PS51704"/>
    </source>
</evidence>
<name>A0A9W7L311_9STRA</name>
<dbReference type="OrthoDB" id="197419at2759"/>
<dbReference type="PROSITE" id="PS51704">
    <property type="entry name" value="GP_PDE"/>
    <property type="match status" value="1"/>
</dbReference>
<dbReference type="InterPro" id="IPR017946">
    <property type="entry name" value="PLC-like_Pdiesterase_TIM-brl"/>
</dbReference>
<dbReference type="Proteomes" id="UP001165065">
    <property type="component" value="Unassembled WGS sequence"/>
</dbReference>
<dbReference type="EMBL" id="BRYA01000559">
    <property type="protein sequence ID" value="GMI23031.1"/>
    <property type="molecule type" value="Genomic_DNA"/>
</dbReference>
<dbReference type="GO" id="GO:0006629">
    <property type="term" value="P:lipid metabolic process"/>
    <property type="evidence" value="ECO:0007669"/>
    <property type="project" value="InterPro"/>
</dbReference>
<organism evidence="3 4">
    <name type="scientific">Triparma columacea</name>
    <dbReference type="NCBI Taxonomy" id="722753"/>
    <lineage>
        <taxon>Eukaryota</taxon>
        <taxon>Sar</taxon>
        <taxon>Stramenopiles</taxon>
        <taxon>Ochrophyta</taxon>
        <taxon>Bolidophyceae</taxon>
        <taxon>Parmales</taxon>
        <taxon>Triparmaceae</taxon>
        <taxon>Triparma</taxon>
    </lineage>
</organism>
<comment type="caution">
    <text evidence="3">The sequence shown here is derived from an EMBL/GenBank/DDBJ whole genome shotgun (WGS) entry which is preliminary data.</text>
</comment>